<dbReference type="CDD" id="cd00562">
    <property type="entry name" value="NifX_NifB"/>
    <property type="match status" value="1"/>
</dbReference>
<dbReference type="RefSeq" id="WP_012955268.1">
    <property type="nucleotide sequence ID" value="NC_013790.1"/>
</dbReference>
<keyword evidence="3" id="KW-1185">Reference proteome</keyword>
<dbReference type="Proteomes" id="UP000008680">
    <property type="component" value="Chromosome"/>
</dbReference>
<evidence type="ECO:0000313" key="3">
    <source>
        <dbReference type="Proteomes" id="UP000008680"/>
    </source>
</evidence>
<accession>D3E134</accession>
<proteinExistence type="predicted"/>
<dbReference type="HOGENOM" id="CLU_104194_3_2_2"/>
<dbReference type="InterPro" id="IPR036105">
    <property type="entry name" value="DiNase_FeMo-co_biosyn_sf"/>
</dbReference>
<dbReference type="Gene3D" id="3.30.420.130">
    <property type="entry name" value="Dinitrogenase iron-molybdenum cofactor biosynthesis domain"/>
    <property type="match status" value="1"/>
</dbReference>
<dbReference type="STRING" id="634498.mru_0466"/>
<dbReference type="PANTHER" id="PTHR33937:SF2">
    <property type="entry name" value="DINITROGENASE IRON-MOLYBDENUM COFACTOR BIOSYNTHESIS DOMAIN-CONTAINING PROTEIN"/>
    <property type="match status" value="1"/>
</dbReference>
<gene>
    <name evidence="2" type="ordered locus">mru_0466</name>
</gene>
<dbReference type="PATRIC" id="fig|634498.28.peg.468"/>
<dbReference type="Pfam" id="PF02579">
    <property type="entry name" value="Nitro_FeMo-Co"/>
    <property type="match status" value="1"/>
</dbReference>
<evidence type="ECO:0000259" key="1">
    <source>
        <dbReference type="Pfam" id="PF02579"/>
    </source>
</evidence>
<dbReference type="InterPro" id="IPR003731">
    <property type="entry name" value="Di-Nase_FeMo-co_biosynth"/>
</dbReference>
<dbReference type="InterPro" id="IPR051840">
    <property type="entry name" value="NifX/NifY_domain"/>
</dbReference>
<dbReference type="eggNOG" id="arCOG02736">
    <property type="taxonomic scope" value="Archaea"/>
</dbReference>
<dbReference type="SUPFAM" id="SSF53146">
    <property type="entry name" value="Nitrogenase accessory factor-like"/>
    <property type="match status" value="1"/>
</dbReference>
<dbReference type="PANTHER" id="PTHR33937">
    <property type="entry name" value="IRON-MOLYBDENUM PROTEIN-RELATED-RELATED"/>
    <property type="match status" value="1"/>
</dbReference>
<sequence>MRIAVATSNGEDVNLHFGKASSLYIYEYDEENDETSFIEHRTVEIEKDSKHQNPKIIKALADCEVAICEEFGFKASIFAEDAGLKLVKDEGTVEEVLKKYTDHVKFLKNVKI</sequence>
<evidence type="ECO:0000313" key="2">
    <source>
        <dbReference type="EMBL" id="ADC46317.1"/>
    </source>
</evidence>
<name>D3E134_METRM</name>
<feature type="domain" description="Dinitrogenase iron-molybdenum cofactor biosynthesis" evidence="1">
    <location>
        <begin position="10"/>
        <end position="101"/>
    </location>
</feature>
<dbReference type="AlphaFoldDB" id="D3E134"/>
<dbReference type="GeneID" id="8770106"/>
<protein>
    <submittedName>
        <fullName evidence="2">Dinitrogenase iron-molybdenum cofactor biosynthesis protein</fullName>
    </submittedName>
</protein>
<dbReference type="EMBL" id="CP001719">
    <property type="protein sequence ID" value="ADC46317.1"/>
    <property type="molecule type" value="Genomic_DNA"/>
</dbReference>
<organism evidence="2 3">
    <name type="scientific">Methanobrevibacter ruminantium (strain ATCC 35063 / DSM 1093 / JCM 13430 / OCM 146 / M1)</name>
    <name type="common">Methanobacterium ruminantium</name>
    <dbReference type="NCBI Taxonomy" id="634498"/>
    <lineage>
        <taxon>Archaea</taxon>
        <taxon>Methanobacteriati</taxon>
        <taxon>Methanobacteriota</taxon>
        <taxon>Methanomada group</taxon>
        <taxon>Methanobacteria</taxon>
        <taxon>Methanobacteriales</taxon>
        <taxon>Methanobacteriaceae</taxon>
        <taxon>Methanobrevibacter</taxon>
    </lineage>
</organism>
<reference evidence="2 3" key="1">
    <citation type="journal article" date="2010" name="PLoS ONE">
        <title>The genome sequence of the rumen methanogen Methanobrevibacter ruminantium reveals new possibilities for controlling ruminant methane emissions.</title>
        <authorList>
            <person name="Leahy S.C."/>
            <person name="Kelly W.J."/>
            <person name="Altermann E."/>
            <person name="Ronimus R.S."/>
            <person name="Yeoman C.J."/>
            <person name="Pacheco D.M."/>
            <person name="Li D."/>
            <person name="Kong Z."/>
            <person name="McTavish S."/>
            <person name="Sang C."/>
            <person name="Lambie S.C."/>
            <person name="Janssen P.H."/>
            <person name="Dey D."/>
            <person name="Attwood G.T."/>
        </authorList>
    </citation>
    <scope>NUCLEOTIDE SEQUENCE [LARGE SCALE GENOMIC DNA]</scope>
    <source>
        <strain evidence="3">ATCC 35063 / DSM 1093 / JCM 13430 / OCM 146 / M1</strain>
    </source>
</reference>
<dbReference type="OrthoDB" id="85838at2157"/>
<dbReference type="KEGG" id="mru:mru_0466"/>